<keyword evidence="1" id="KW-0175">Coiled coil</keyword>
<feature type="region of interest" description="Disordered" evidence="2">
    <location>
        <begin position="199"/>
        <end position="221"/>
    </location>
</feature>
<feature type="compositionally biased region" description="Basic residues" evidence="2">
    <location>
        <begin position="199"/>
        <end position="208"/>
    </location>
</feature>
<evidence type="ECO:0000313" key="3">
    <source>
        <dbReference type="EMBL" id="OLP88057.1"/>
    </source>
</evidence>
<feature type="compositionally biased region" description="Basic and acidic residues" evidence="2">
    <location>
        <begin position="117"/>
        <end position="126"/>
    </location>
</feature>
<dbReference type="Proteomes" id="UP000186817">
    <property type="component" value="Unassembled WGS sequence"/>
</dbReference>
<feature type="compositionally biased region" description="Basic and acidic residues" evidence="2">
    <location>
        <begin position="266"/>
        <end position="279"/>
    </location>
</feature>
<evidence type="ECO:0000256" key="2">
    <source>
        <dbReference type="SAM" id="MobiDB-lite"/>
    </source>
</evidence>
<protein>
    <submittedName>
        <fullName evidence="3">Uncharacterized protein</fullName>
    </submittedName>
</protein>
<name>A0A1Q9CYQ5_SYMMI</name>
<organism evidence="3 4">
    <name type="scientific">Symbiodinium microadriaticum</name>
    <name type="common">Dinoflagellate</name>
    <name type="synonym">Zooxanthella microadriatica</name>
    <dbReference type="NCBI Taxonomy" id="2951"/>
    <lineage>
        <taxon>Eukaryota</taxon>
        <taxon>Sar</taxon>
        <taxon>Alveolata</taxon>
        <taxon>Dinophyceae</taxon>
        <taxon>Suessiales</taxon>
        <taxon>Symbiodiniaceae</taxon>
        <taxon>Symbiodinium</taxon>
    </lineage>
</organism>
<proteinExistence type="predicted"/>
<evidence type="ECO:0000256" key="1">
    <source>
        <dbReference type="SAM" id="Coils"/>
    </source>
</evidence>
<sequence length="279" mass="30617">MSWMHGIMMRSDDVNAETLLPLIGNLKKLESDQQERRAELAALLAKQPPRPSEAEEAERRAAIQANLDRLEELKSDTAVLEATQAKLRRVQPADPPACQTEAEALQTDSASPSAEPAAREPEPQEDRFLQPRLYAQFLTLRCAAAAPKSPRKADPRPLAPAPFGAPGSFGDYYAAHVATALMPSELPRLYEQFRGKRAAVSKAKKSRRPDKASSPRAPAPFGAPGAFGDYYAAHVATALTPEELPRLYEQFGNPKPNVRDGLMVPPKEKAPRWSVEDSF</sequence>
<feature type="region of interest" description="Disordered" evidence="2">
    <location>
        <begin position="87"/>
        <end position="126"/>
    </location>
</feature>
<gene>
    <name evidence="3" type="ORF">AK812_SmicGene30642</name>
</gene>
<feature type="coiled-coil region" evidence="1">
    <location>
        <begin position="26"/>
        <end position="73"/>
    </location>
</feature>
<accession>A0A1Q9CYQ5</accession>
<evidence type="ECO:0000313" key="4">
    <source>
        <dbReference type="Proteomes" id="UP000186817"/>
    </source>
</evidence>
<feature type="region of interest" description="Disordered" evidence="2">
    <location>
        <begin position="248"/>
        <end position="279"/>
    </location>
</feature>
<comment type="caution">
    <text evidence="3">The sequence shown here is derived from an EMBL/GenBank/DDBJ whole genome shotgun (WGS) entry which is preliminary data.</text>
</comment>
<dbReference type="OrthoDB" id="10517737at2759"/>
<dbReference type="EMBL" id="LSRX01000830">
    <property type="protein sequence ID" value="OLP88057.1"/>
    <property type="molecule type" value="Genomic_DNA"/>
</dbReference>
<reference evidence="3 4" key="1">
    <citation type="submission" date="2016-02" db="EMBL/GenBank/DDBJ databases">
        <title>Genome analysis of coral dinoflagellate symbionts highlights evolutionary adaptations to a symbiotic lifestyle.</title>
        <authorList>
            <person name="Aranda M."/>
            <person name="Li Y."/>
            <person name="Liew Y.J."/>
            <person name="Baumgarten S."/>
            <person name="Simakov O."/>
            <person name="Wilson M."/>
            <person name="Piel J."/>
            <person name="Ashoor H."/>
            <person name="Bougouffa S."/>
            <person name="Bajic V.B."/>
            <person name="Ryu T."/>
            <person name="Ravasi T."/>
            <person name="Bayer T."/>
            <person name="Micklem G."/>
            <person name="Kim H."/>
            <person name="Bhak J."/>
            <person name="Lajeunesse T.C."/>
            <person name="Voolstra C.R."/>
        </authorList>
    </citation>
    <scope>NUCLEOTIDE SEQUENCE [LARGE SCALE GENOMIC DNA]</scope>
    <source>
        <strain evidence="3 4">CCMP2467</strain>
    </source>
</reference>
<dbReference type="AlphaFoldDB" id="A0A1Q9CYQ5"/>
<keyword evidence="4" id="KW-1185">Reference proteome</keyword>